<dbReference type="Proteomes" id="UP000652219">
    <property type="component" value="Unassembled WGS sequence"/>
</dbReference>
<accession>A0A8H6JTH6</accession>
<protein>
    <submittedName>
        <fullName evidence="1">Uncharacterized protein</fullName>
    </submittedName>
</protein>
<dbReference type="AlphaFoldDB" id="A0A8H6JTH6"/>
<sequence>MVDGTMFLAAVLSGSFTNGQISREAWWLPLKGSPTVRKLPPGLGARLTTGFRFPDLEADAVWLPHAESERGKAVTGFLGFLITDEGVADVQGVRGSKRSALSGEQPASATTSCCGIIQGEIPVWEVSVLWKLESGNWTEGCGAWTQERTALCWYGYYVGKTANGPRLAILKPRPRESRPPVSPRLEGVRCPNATVVRAAAKKKRFVLDGRGKRFRDDDRGDETDR</sequence>
<name>A0A8H6JTH6_9PEZI</name>
<proteinExistence type="predicted"/>
<dbReference type="EMBL" id="WIGN01000011">
    <property type="protein sequence ID" value="KAF6819102.1"/>
    <property type="molecule type" value="Genomic_DNA"/>
</dbReference>
<evidence type="ECO:0000313" key="1">
    <source>
        <dbReference type="EMBL" id="KAF6819102.1"/>
    </source>
</evidence>
<organism evidence="1 2">
    <name type="scientific">Colletotrichum sojae</name>
    <dbReference type="NCBI Taxonomy" id="2175907"/>
    <lineage>
        <taxon>Eukaryota</taxon>
        <taxon>Fungi</taxon>
        <taxon>Dikarya</taxon>
        <taxon>Ascomycota</taxon>
        <taxon>Pezizomycotina</taxon>
        <taxon>Sordariomycetes</taxon>
        <taxon>Hypocreomycetidae</taxon>
        <taxon>Glomerellales</taxon>
        <taxon>Glomerellaceae</taxon>
        <taxon>Colletotrichum</taxon>
        <taxon>Colletotrichum orchidearum species complex</taxon>
    </lineage>
</organism>
<gene>
    <name evidence="1" type="ORF">CSOJ01_01487</name>
</gene>
<reference evidence="1 2" key="1">
    <citation type="journal article" date="2020" name="Phytopathology">
        <title>Genome Sequence Resources of Colletotrichum truncatum, C. plurivorum, C. musicola, and C. sojae: Four Species Pathogenic to Soybean (Glycine max).</title>
        <authorList>
            <person name="Rogerio F."/>
            <person name="Boufleur T.R."/>
            <person name="Ciampi-Guillardi M."/>
            <person name="Sukno S.A."/>
            <person name="Thon M.R."/>
            <person name="Massola Junior N.S."/>
            <person name="Baroncelli R."/>
        </authorList>
    </citation>
    <scope>NUCLEOTIDE SEQUENCE [LARGE SCALE GENOMIC DNA]</scope>
    <source>
        <strain evidence="1 2">LFN0009</strain>
    </source>
</reference>
<comment type="caution">
    <text evidence="1">The sequence shown here is derived from an EMBL/GenBank/DDBJ whole genome shotgun (WGS) entry which is preliminary data.</text>
</comment>
<keyword evidence="2" id="KW-1185">Reference proteome</keyword>
<evidence type="ECO:0000313" key="2">
    <source>
        <dbReference type="Proteomes" id="UP000652219"/>
    </source>
</evidence>